<dbReference type="SMART" id="SM00342">
    <property type="entry name" value="HTH_ARAC"/>
    <property type="match status" value="1"/>
</dbReference>
<dbReference type="SUPFAM" id="SSF46689">
    <property type="entry name" value="Homeodomain-like"/>
    <property type="match status" value="2"/>
</dbReference>
<dbReference type="Pfam" id="PF08448">
    <property type="entry name" value="PAS_4"/>
    <property type="match status" value="1"/>
</dbReference>
<dbReference type="PANTHER" id="PTHR43280:SF28">
    <property type="entry name" value="HTH-TYPE TRANSCRIPTIONAL ACTIVATOR RHAS"/>
    <property type="match status" value="1"/>
</dbReference>
<evidence type="ECO:0000313" key="5">
    <source>
        <dbReference type="EMBL" id="OHU92817.1"/>
    </source>
</evidence>
<keyword evidence="3" id="KW-0804">Transcription</keyword>
<dbReference type="AlphaFoldDB" id="A0A1S1N041"/>
<dbReference type="InterPro" id="IPR018060">
    <property type="entry name" value="HTH_AraC"/>
</dbReference>
<evidence type="ECO:0000256" key="1">
    <source>
        <dbReference type="ARBA" id="ARBA00023015"/>
    </source>
</evidence>
<dbReference type="PROSITE" id="PS01124">
    <property type="entry name" value="HTH_ARAC_FAMILY_2"/>
    <property type="match status" value="1"/>
</dbReference>
<dbReference type="STRING" id="1859457.BET10_05050"/>
<protein>
    <submittedName>
        <fullName evidence="5">AraC family transcriptional regulator</fullName>
    </submittedName>
</protein>
<proteinExistence type="predicted"/>
<dbReference type="PANTHER" id="PTHR43280">
    <property type="entry name" value="ARAC-FAMILY TRANSCRIPTIONAL REGULATOR"/>
    <property type="match status" value="1"/>
</dbReference>
<sequence length="248" mass="28719">MLSDEHKATNFFETVNLDEVMSMFDLMPGVMFWVKNCNGQIIHANQAFLHHNGIATLHDAIGQTDLAFSSEHIARQFINDDKKVLKGEHVTERLEVNQSENGEIYWFITSKRPLYASTGQIIGTYGTSKKISDKTCSLPEIQALRLPVDYIRQHFSQTIRMADLAKISHLSVSALERRFKKHLHMTPLQFINQVRLENARKMLIETDHSVYQIALSVGFSDHSYFSRQFYNYFHELPSDVKNLLRKTR</sequence>
<keyword evidence="6" id="KW-1185">Reference proteome</keyword>
<dbReference type="SUPFAM" id="SSF55785">
    <property type="entry name" value="PYP-like sensor domain (PAS domain)"/>
    <property type="match status" value="1"/>
</dbReference>
<accession>A0A1S1N041</accession>
<dbReference type="EMBL" id="MKJU01000006">
    <property type="protein sequence ID" value="OHU92817.1"/>
    <property type="molecule type" value="Genomic_DNA"/>
</dbReference>
<evidence type="ECO:0000259" key="4">
    <source>
        <dbReference type="PROSITE" id="PS01124"/>
    </source>
</evidence>
<dbReference type="Gene3D" id="3.30.450.20">
    <property type="entry name" value="PAS domain"/>
    <property type="match status" value="1"/>
</dbReference>
<evidence type="ECO:0000256" key="2">
    <source>
        <dbReference type="ARBA" id="ARBA00023125"/>
    </source>
</evidence>
<name>A0A1S1N041_9GAMM</name>
<organism evidence="5 6">
    <name type="scientific">Pseudoalteromonas amylolytica</name>
    <dbReference type="NCBI Taxonomy" id="1859457"/>
    <lineage>
        <taxon>Bacteria</taxon>
        <taxon>Pseudomonadati</taxon>
        <taxon>Pseudomonadota</taxon>
        <taxon>Gammaproteobacteria</taxon>
        <taxon>Alteromonadales</taxon>
        <taxon>Pseudoalteromonadaceae</taxon>
        <taxon>Pseudoalteromonas</taxon>
    </lineage>
</organism>
<dbReference type="Pfam" id="PF12833">
    <property type="entry name" value="HTH_18"/>
    <property type="match status" value="1"/>
</dbReference>
<keyword evidence="1" id="KW-0805">Transcription regulation</keyword>
<gene>
    <name evidence="5" type="ORF">BET10_05050</name>
</gene>
<dbReference type="GO" id="GO:0003700">
    <property type="term" value="F:DNA-binding transcription factor activity"/>
    <property type="evidence" value="ECO:0007669"/>
    <property type="project" value="InterPro"/>
</dbReference>
<reference evidence="5 6" key="1">
    <citation type="submission" date="2016-09" db="EMBL/GenBank/DDBJ databases">
        <title>Pseudoalteromonas amylolytica sp. nov., isolated from the surface seawater.</title>
        <authorList>
            <person name="Wu Y.-H."/>
            <person name="Cheng H."/>
            <person name="Jin X.-B."/>
            <person name="Wang C.-S."/>
            <person name="Xu X.-W."/>
        </authorList>
    </citation>
    <scope>NUCLEOTIDE SEQUENCE [LARGE SCALE GENOMIC DNA]</scope>
    <source>
        <strain evidence="5 6">JW1</strain>
    </source>
</reference>
<dbReference type="InterPro" id="IPR013656">
    <property type="entry name" value="PAS_4"/>
</dbReference>
<feature type="domain" description="HTH araC/xylS-type" evidence="4">
    <location>
        <begin position="145"/>
        <end position="243"/>
    </location>
</feature>
<evidence type="ECO:0000256" key="3">
    <source>
        <dbReference type="ARBA" id="ARBA00023163"/>
    </source>
</evidence>
<dbReference type="Proteomes" id="UP000179786">
    <property type="component" value="Unassembled WGS sequence"/>
</dbReference>
<dbReference type="Gene3D" id="1.10.10.60">
    <property type="entry name" value="Homeodomain-like"/>
    <property type="match status" value="2"/>
</dbReference>
<dbReference type="GO" id="GO:0043565">
    <property type="term" value="F:sequence-specific DNA binding"/>
    <property type="evidence" value="ECO:0007669"/>
    <property type="project" value="InterPro"/>
</dbReference>
<dbReference type="CDD" id="cd00130">
    <property type="entry name" value="PAS"/>
    <property type="match status" value="1"/>
</dbReference>
<keyword evidence="2" id="KW-0238">DNA-binding</keyword>
<evidence type="ECO:0000313" key="6">
    <source>
        <dbReference type="Proteomes" id="UP000179786"/>
    </source>
</evidence>
<dbReference type="RefSeq" id="WP_070983377.1">
    <property type="nucleotide sequence ID" value="NZ_MKJU01000006.1"/>
</dbReference>
<comment type="caution">
    <text evidence="5">The sequence shown here is derived from an EMBL/GenBank/DDBJ whole genome shotgun (WGS) entry which is preliminary data.</text>
</comment>
<dbReference type="OrthoDB" id="6146868at2"/>
<dbReference type="InterPro" id="IPR035965">
    <property type="entry name" value="PAS-like_dom_sf"/>
</dbReference>
<dbReference type="InterPro" id="IPR009057">
    <property type="entry name" value="Homeodomain-like_sf"/>
</dbReference>
<dbReference type="InterPro" id="IPR000014">
    <property type="entry name" value="PAS"/>
</dbReference>